<comment type="caution">
    <text evidence="4">The sequence shown here is derived from an EMBL/GenBank/DDBJ whole genome shotgun (WGS) entry which is preliminary data.</text>
</comment>
<dbReference type="InterPro" id="IPR006015">
    <property type="entry name" value="Universal_stress_UspA"/>
</dbReference>
<dbReference type="PRINTS" id="PR01438">
    <property type="entry name" value="UNVRSLSTRESS"/>
</dbReference>
<dbReference type="EMBL" id="JMIY01000002">
    <property type="protein sequence ID" value="KCZ72855.1"/>
    <property type="molecule type" value="Genomic_DNA"/>
</dbReference>
<proteinExistence type="inferred from homology"/>
<feature type="domain" description="UspA" evidence="3">
    <location>
        <begin position="27"/>
        <end position="162"/>
    </location>
</feature>
<feature type="coiled-coil region" evidence="2">
    <location>
        <begin position="223"/>
        <end position="250"/>
    </location>
</feature>
<evidence type="ECO:0000313" key="5">
    <source>
        <dbReference type="Proteomes" id="UP000027153"/>
    </source>
</evidence>
<dbReference type="PANTHER" id="PTHR46268:SF26">
    <property type="entry name" value="UNIVERSAL STRESS PROTEIN MJ0577"/>
    <property type="match status" value="1"/>
</dbReference>
<dbReference type="Proteomes" id="UP000027153">
    <property type="component" value="Unassembled WGS sequence"/>
</dbReference>
<comment type="similarity">
    <text evidence="1">Belongs to the universal stress protein A family.</text>
</comment>
<dbReference type="InterPro" id="IPR014729">
    <property type="entry name" value="Rossmann-like_a/b/a_fold"/>
</dbReference>
<feature type="domain" description="UspA" evidence="3">
    <location>
        <begin position="183"/>
        <end position="310"/>
    </location>
</feature>
<dbReference type="InterPro" id="IPR006016">
    <property type="entry name" value="UspA"/>
</dbReference>
<keyword evidence="5" id="KW-1185">Reference proteome</keyword>
<evidence type="ECO:0000256" key="2">
    <source>
        <dbReference type="SAM" id="Coils"/>
    </source>
</evidence>
<reference evidence="4 5" key="1">
    <citation type="journal article" date="2013" name="Nature">
        <title>Anaerobic oxidation of methane coupled to nitrate reduction in a novel archaeal lineage.</title>
        <authorList>
            <person name="Haroon M.F."/>
            <person name="Hu S."/>
            <person name="Shi Y."/>
            <person name="Imelfort M."/>
            <person name="Keller J."/>
            <person name="Hugenholtz P."/>
            <person name="Yuan Z."/>
            <person name="Tyson G.W."/>
        </authorList>
    </citation>
    <scope>NUCLEOTIDE SEQUENCE [LARGE SCALE GENOMIC DNA]</scope>
    <source>
        <strain evidence="4 5">ANME-2d</strain>
    </source>
</reference>
<dbReference type="Gene3D" id="3.40.50.620">
    <property type="entry name" value="HUPs"/>
    <property type="match status" value="2"/>
</dbReference>
<keyword evidence="2" id="KW-0175">Coiled coil</keyword>
<dbReference type="PANTHER" id="PTHR46268">
    <property type="entry name" value="STRESS RESPONSE PROTEIN NHAX"/>
    <property type="match status" value="1"/>
</dbReference>
<sequence length="314" mass="34847">MVSGLRKALYSIKLSYKENVNTGRDIMFENILFPTDFSEYAQKTLECIGEIPGVKEAVLLHVVDVAHLSKRGVAQEPYIENARVRLDEQKKQLESLGLKVKTKVDVITEGDASHAVLENVNKEKVSLVVMGAHGKSLIEGILLGSVATNVLRYGNTHVLIMRYKLAEWLGTKKFEKFCSRIFSKVLLPTDFSEPAMEALSLVKNLEGIEEAVLVHVVDRGETQEEIEANVQEAKKKLEDIKEDLSKAGLRVKAHICVGSPPDKIISVAEEEDVSLIIMSTLGKGVFRELLLGSTARDVVRQTERSVLAVRAKRV</sequence>
<dbReference type="SUPFAM" id="SSF52402">
    <property type="entry name" value="Adenine nucleotide alpha hydrolases-like"/>
    <property type="match status" value="2"/>
</dbReference>
<evidence type="ECO:0000256" key="1">
    <source>
        <dbReference type="ARBA" id="ARBA00008791"/>
    </source>
</evidence>
<name>A0A062VC38_9EURY</name>
<evidence type="ECO:0000313" key="4">
    <source>
        <dbReference type="EMBL" id="KCZ72855.1"/>
    </source>
</evidence>
<dbReference type="AlphaFoldDB" id="A0A062VC38"/>
<accession>A0A062VC38</accession>
<organism evidence="4 5">
    <name type="scientific">Candidatus Methanoperedens nitratireducens</name>
    <dbReference type="NCBI Taxonomy" id="1392998"/>
    <lineage>
        <taxon>Archaea</taxon>
        <taxon>Methanobacteriati</taxon>
        <taxon>Methanobacteriota</taxon>
        <taxon>Stenosarchaea group</taxon>
        <taxon>Methanomicrobia</taxon>
        <taxon>Methanosarcinales</taxon>
        <taxon>ANME-2 cluster</taxon>
        <taxon>Candidatus Methanoperedentaceae</taxon>
        <taxon>Candidatus Methanoperedens</taxon>
    </lineage>
</organism>
<evidence type="ECO:0000259" key="3">
    <source>
        <dbReference type="Pfam" id="PF00582"/>
    </source>
</evidence>
<protein>
    <submittedName>
        <fullName evidence="4">Universal stress protein UspA-like protein</fullName>
    </submittedName>
</protein>
<dbReference type="CDD" id="cd00293">
    <property type="entry name" value="USP-like"/>
    <property type="match status" value="2"/>
</dbReference>
<dbReference type="Pfam" id="PF00582">
    <property type="entry name" value="Usp"/>
    <property type="match status" value="2"/>
</dbReference>
<gene>
    <name evidence="4" type="ORF">ANME2D_01290</name>
</gene>